<feature type="transmembrane region" description="Helical" evidence="1">
    <location>
        <begin position="213"/>
        <end position="234"/>
    </location>
</feature>
<name>A0ABZ2D3J4_9SPHN</name>
<keyword evidence="1" id="KW-0472">Membrane</keyword>
<evidence type="ECO:0000313" key="3">
    <source>
        <dbReference type="Proteomes" id="UP001335183"/>
    </source>
</evidence>
<feature type="transmembrane region" description="Helical" evidence="1">
    <location>
        <begin position="93"/>
        <end position="112"/>
    </location>
</feature>
<keyword evidence="1" id="KW-0812">Transmembrane</keyword>
<keyword evidence="1" id="KW-1133">Transmembrane helix</keyword>
<feature type="transmembrane region" description="Helical" evidence="1">
    <location>
        <begin position="145"/>
        <end position="163"/>
    </location>
</feature>
<organism evidence="2 3">
    <name type="scientific">Pelagerythrobacter marensis</name>
    <dbReference type="NCBI Taxonomy" id="543877"/>
    <lineage>
        <taxon>Bacteria</taxon>
        <taxon>Pseudomonadati</taxon>
        <taxon>Pseudomonadota</taxon>
        <taxon>Alphaproteobacteria</taxon>
        <taxon>Sphingomonadales</taxon>
        <taxon>Erythrobacteraceae</taxon>
        <taxon>Pelagerythrobacter</taxon>
    </lineage>
</organism>
<dbReference type="Proteomes" id="UP001335183">
    <property type="component" value="Chromosome"/>
</dbReference>
<evidence type="ECO:0000256" key="1">
    <source>
        <dbReference type="SAM" id="Phobius"/>
    </source>
</evidence>
<feature type="transmembrane region" description="Helical" evidence="1">
    <location>
        <begin position="254"/>
        <end position="275"/>
    </location>
</feature>
<feature type="transmembrane region" description="Helical" evidence="1">
    <location>
        <begin position="314"/>
        <end position="334"/>
    </location>
</feature>
<feature type="transmembrane region" description="Helical" evidence="1">
    <location>
        <begin position="53"/>
        <end position="72"/>
    </location>
</feature>
<accession>A0ABZ2D3J4</accession>
<sequence>MKKTSMIAWMPMEGWIVLYLVLYLPNAMITKLITSEADIGLGRPLTGLETLPASLTISLVLTYLFIWLSGWYRDANTVQFAGRQIPMPTRYTFLSGLGTALILFTVPLSFTIKDVSIPFMQLLMRGDILIIAPFVDFIFGRKVRWWSWVALVMVLGAMAITLVDRGGLRLPPIAIVTIVLYTLGYFIRLMVMTKTAKNGDPALVRRYFVEEKIVALPLAIAALAVLAASGIGGGDNQLQWGFIDVWTSDAMWPIFWIGLTLTVISVVAIIILLDPRENAYCVPLERAASLVAGVGAAALLAWFFGLTAPRPAELVGAGILVGAIVLLSVAPRMAARRPVIAARAETS</sequence>
<feature type="transmembrane region" description="Helical" evidence="1">
    <location>
        <begin position="118"/>
        <end position="138"/>
    </location>
</feature>
<feature type="transmembrane region" description="Helical" evidence="1">
    <location>
        <begin position="287"/>
        <end position="308"/>
    </location>
</feature>
<reference evidence="2 3" key="1">
    <citation type="submission" date="2024-02" db="EMBL/GenBank/DDBJ databases">
        <title>The whole genome sequence of five bacterial samples isolated from Abu Dhabi Sabkha-shore region.</title>
        <authorList>
            <person name="Sudalaimuthuasari N."/>
            <person name="Sarfraz B."/>
            <person name="Tuyisabe J.D."/>
            <person name="Mugisha Ntwali L.D.M."/>
            <person name="Ali A.I.A.A."/>
            <person name="Almansoori S.Z.A."/>
            <person name="Alajami H.S.A."/>
            <person name="Almeqbaali A.A.S."/>
            <person name="Kundu B."/>
            <person name="Saeed E.E."/>
            <person name="Sukumarinath V."/>
            <person name="Mishra A.K."/>
            <person name="Hazzouri K.M."/>
            <person name="Almaskari R."/>
            <person name="Sharma A.K."/>
            <person name="Amiri K.M.A."/>
        </authorList>
    </citation>
    <scope>NUCLEOTIDE SEQUENCE [LARGE SCALE GENOMIC DNA]</scope>
    <source>
        <strain evidence="3">kcgeb_sd</strain>
    </source>
</reference>
<feature type="transmembrane region" description="Helical" evidence="1">
    <location>
        <begin position="169"/>
        <end position="192"/>
    </location>
</feature>
<dbReference type="EMBL" id="CP144918">
    <property type="protein sequence ID" value="WWA47501.1"/>
    <property type="molecule type" value="Genomic_DNA"/>
</dbReference>
<keyword evidence="3" id="KW-1185">Reference proteome</keyword>
<gene>
    <name evidence="2" type="ORF">V5F89_00925</name>
</gene>
<protein>
    <submittedName>
        <fullName evidence="2">Uncharacterized protein</fullName>
    </submittedName>
</protein>
<evidence type="ECO:0000313" key="2">
    <source>
        <dbReference type="EMBL" id="WWA47501.1"/>
    </source>
</evidence>
<dbReference type="RefSeq" id="WP_338446391.1">
    <property type="nucleotide sequence ID" value="NZ_CP144918.1"/>
</dbReference>
<proteinExistence type="predicted"/>